<dbReference type="STRING" id="477680.SAMN05421788_1042"/>
<feature type="compositionally biased region" description="Low complexity" evidence="1">
    <location>
        <begin position="169"/>
        <end position="202"/>
    </location>
</feature>
<feature type="domain" description="DUF4476" evidence="2">
    <location>
        <begin position="363"/>
        <end position="451"/>
    </location>
</feature>
<gene>
    <name evidence="3" type="ORF">SAMN05421788_1042</name>
</gene>
<sequence length="453" mass="49245">MKCTFFRIQALLLLIVLLSCQLIGFAQQSHFIYIQSDNKQPFYVEFNKKSYSSSSTGYLIISKIPDGNQSVTLGFTGTKLPAFDFQLLVDADAGFALKNYNEKGWGLFNLQTMAITMGTASLKAATQPQKTEPAAPVATTKPAASNQFGDMLSQVVDDPDLAKGTGMQSSTAEKTTTTGTKPATKPAAGGTKPAGKGTKSKPVVTEKPVEAAEEDVYGNAATKGVIKAGEEQGDKGTAMVFIDFNNKGSDTVKIFIPEVKDSVVTAQEPAPADTVRVPEKQAAAEKPKEREVVKDTVVVAKETGAVGNPFYTKPAEQTQSVEQVQPVENKTSATVTTDTTSSEPIPELKVAAYNSNCTGGMASDKDLDKLRKRMVSEGADDKMIVTAKKAFKQKCYTTEQIKTLGMLFFTDESRYAFYDAAYPFVYDVTNYVSLEKMLLDDYFKKRFRAMLRP</sequence>
<dbReference type="RefSeq" id="WP_084206237.1">
    <property type="nucleotide sequence ID" value="NZ_AP017422.1"/>
</dbReference>
<feature type="region of interest" description="Disordered" evidence="1">
    <location>
        <begin position="161"/>
        <end position="206"/>
    </location>
</feature>
<evidence type="ECO:0000313" key="4">
    <source>
        <dbReference type="Proteomes" id="UP000186917"/>
    </source>
</evidence>
<reference evidence="4" key="1">
    <citation type="submission" date="2017-01" db="EMBL/GenBank/DDBJ databases">
        <authorList>
            <person name="Varghese N."/>
            <person name="Submissions S."/>
        </authorList>
    </citation>
    <scope>NUCLEOTIDE SEQUENCE [LARGE SCALE GENOMIC DNA]</scope>
    <source>
        <strain evidence="4">DSM 21054</strain>
    </source>
</reference>
<evidence type="ECO:0000313" key="3">
    <source>
        <dbReference type="EMBL" id="SIT13291.1"/>
    </source>
</evidence>
<dbReference type="PROSITE" id="PS51257">
    <property type="entry name" value="PROKAR_LIPOPROTEIN"/>
    <property type="match status" value="1"/>
</dbReference>
<dbReference type="InterPro" id="IPR028011">
    <property type="entry name" value="DUF4476"/>
</dbReference>
<evidence type="ECO:0000256" key="1">
    <source>
        <dbReference type="SAM" id="MobiDB-lite"/>
    </source>
</evidence>
<accession>A0A1N7PRR9</accession>
<evidence type="ECO:0000259" key="2">
    <source>
        <dbReference type="Pfam" id="PF14771"/>
    </source>
</evidence>
<organism evidence="3 4">
    <name type="scientific">Filimonas lacunae</name>
    <dbReference type="NCBI Taxonomy" id="477680"/>
    <lineage>
        <taxon>Bacteria</taxon>
        <taxon>Pseudomonadati</taxon>
        <taxon>Bacteroidota</taxon>
        <taxon>Chitinophagia</taxon>
        <taxon>Chitinophagales</taxon>
        <taxon>Chitinophagaceae</taxon>
        <taxon>Filimonas</taxon>
    </lineage>
</organism>
<protein>
    <recommendedName>
        <fullName evidence="2">DUF4476 domain-containing protein</fullName>
    </recommendedName>
</protein>
<dbReference type="AlphaFoldDB" id="A0A1N7PRR9"/>
<dbReference type="Pfam" id="PF14771">
    <property type="entry name" value="DUF4476"/>
    <property type="match status" value="1"/>
</dbReference>
<dbReference type="OrthoDB" id="653675at2"/>
<dbReference type="Proteomes" id="UP000186917">
    <property type="component" value="Unassembled WGS sequence"/>
</dbReference>
<proteinExistence type="predicted"/>
<keyword evidence="4" id="KW-1185">Reference proteome</keyword>
<dbReference type="EMBL" id="FTOR01000004">
    <property type="protein sequence ID" value="SIT13291.1"/>
    <property type="molecule type" value="Genomic_DNA"/>
</dbReference>
<name>A0A1N7PRR9_9BACT</name>